<evidence type="ECO:0000256" key="1">
    <source>
        <dbReference type="ARBA" id="ARBA00004651"/>
    </source>
</evidence>
<evidence type="ECO:0000313" key="9">
    <source>
        <dbReference type="Proteomes" id="UP001595840"/>
    </source>
</evidence>
<dbReference type="RefSeq" id="WP_290265686.1">
    <property type="nucleotide sequence ID" value="NZ_JAUFQG010000006.1"/>
</dbReference>
<keyword evidence="2" id="KW-1003">Cell membrane</keyword>
<accession>A0ABV8V2N2</accession>
<evidence type="ECO:0000313" key="8">
    <source>
        <dbReference type="EMBL" id="MFC4362136.1"/>
    </source>
</evidence>
<feature type="transmembrane region" description="Helical" evidence="6">
    <location>
        <begin position="6"/>
        <end position="24"/>
    </location>
</feature>
<evidence type="ECO:0000256" key="3">
    <source>
        <dbReference type="ARBA" id="ARBA00022692"/>
    </source>
</evidence>
<dbReference type="InterPro" id="IPR027379">
    <property type="entry name" value="CLS_N"/>
</dbReference>
<keyword evidence="9" id="KW-1185">Reference proteome</keyword>
<name>A0ABV8V2N2_9GAMM</name>
<proteinExistence type="predicted"/>
<gene>
    <name evidence="8" type="ORF">ACFOX3_07480</name>
</gene>
<protein>
    <submittedName>
        <fullName evidence="8">PLDc N-terminal domain-containing protein</fullName>
    </submittedName>
</protein>
<comment type="caution">
    <text evidence="8">The sequence shown here is derived from an EMBL/GenBank/DDBJ whole genome shotgun (WGS) entry which is preliminary data.</text>
</comment>
<keyword evidence="5 6" id="KW-0472">Membrane</keyword>
<keyword evidence="4 6" id="KW-1133">Transmembrane helix</keyword>
<evidence type="ECO:0000256" key="6">
    <source>
        <dbReference type="SAM" id="Phobius"/>
    </source>
</evidence>
<dbReference type="EMBL" id="JBHSCX010000005">
    <property type="protein sequence ID" value="MFC4362136.1"/>
    <property type="molecule type" value="Genomic_DNA"/>
</dbReference>
<evidence type="ECO:0000256" key="4">
    <source>
        <dbReference type="ARBA" id="ARBA00022989"/>
    </source>
</evidence>
<feature type="transmembrane region" description="Helical" evidence="6">
    <location>
        <begin position="36"/>
        <end position="55"/>
    </location>
</feature>
<feature type="domain" description="Cardiolipin synthase N-terminal" evidence="7">
    <location>
        <begin position="17"/>
        <end position="57"/>
    </location>
</feature>
<evidence type="ECO:0000256" key="5">
    <source>
        <dbReference type="ARBA" id="ARBA00023136"/>
    </source>
</evidence>
<dbReference type="Proteomes" id="UP001595840">
    <property type="component" value="Unassembled WGS sequence"/>
</dbReference>
<sequence>MDIQITGLLGLLIFIGDIWAILNIAQSKVTMGAKLLWVLLVLFLPLLGLIIWFFAGPKATAG</sequence>
<evidence type="ECO:0000259" key="7">
    <source>
        <dbReference type="Pfam" id="PF13396"/>
    </source>
</evidence>
<comment type="subcellular location">
    <subcellularLocation>
        <location evidence="1">Cell membrane</location>
        <topology evidence="1">Multi-pass membrane protein</topology>
    </subcellularLocation>
</comment>
<reference evidence="9" key="1">
    <citation type="journal article" date="2019" name="Int. J. Syst. Evol. Microbiol.">
        <title>The Global Catalogue of Microorganisms (GCM) 10K type strain sequencing project: providing services to taxonomists for standard genome sequencing and annotation.</title>
        <authorList>
            <consortium name="The Broad Institute Genomics Platform"/>
            <consortium name="The Broad Institute Genome Sequencing Center for Infectious Disease"/>
            <person name="Wu L."/>
            <person name="Ma J."/>
        </authorList>
    </citation>
    <scope>NUCLEOTIDE SEQUENCE [LARGE SCALE GENOMIC DNA]</scope>
    <source>
        <strain evidence="9">CECT 8570</strain>
    </source>
</reference>
<evidence type="ECO:0000256" key="2">
    <source>
        <dbReference type="ARBA" id="ARBA00022475"/>
    </source>
</evidence>
<dbReference type="Pfam" id="PF13396">
    <property type="entry name" value="PLDc_N"/>
    <property type="match status" value="1"/>
</dbReference>
<organism evidence="8 9">
    <name type="scientific">Simiduia curdlanivorans</name>
    <dbReference type="NCBI Taxonomy" id="1492769"/>
    <lineage>
        <taxon>Bacteria</taxon>
        <taxon>Pseudomonadati</taxon>
        <taxon>Pseudomonadota</taxon>
        <taxon>Gammaproteobacteria</taxon>
        <taxon>Cellvibrionales</taxon>
        <taxon>Cellvibrionaceae</taxon>
        <taxon>Simiduia</taxon>
    </lineage>
</organism>
<keyword evidence="3 6" id="KW-0812">Transmembrane</keyword>